<feature type="compositionally biased region" description="Polar residues" evidence="1">
    <location>
        <begin position="9"/>
        <end position="24"/>
    </location>
</feature>
<evidence type="ECO:0000313" key="3">
    <source>
        <dbReference type="Proteomes" id="UP001529510"/>
    </source>
</evidence>
<evidence type="ECO:0000313" key="2">
    <source>
        <dbReference type="EMBL" id="KAL0155666.1"/>
    </source>
</evidence>
<keyword evidence="3" id="KW-1185">Reference proteome</keyword>
<feature type="compositionally biased region" description="Polar residues" evidence="1">
    <location>
        <begin position="80"/>
        <end position="90"/>
    </location>
</feature>
<name>A0ABD0N365_CIRMR</name>
<sequence>EARLEASGQPLNPSQDPTGAPNITVSSSLLEDEDFASQFHSPPARAESTREQPVFASVQTLQVAETQPQALVHSLPSPPGNSDNRTNQKSPGELAVRVPNPQSTAHKINSVLTTSS</sequence>
<reference evidence="2 3" key="1">
    <citation type="submission" date="2024-05" db="EMBL/GenBank/DDBJ databases">
        <title>Genome sequencing and assembly of Indian major carp, Cirrhinus mrigala (Hamilton, 1822).</title>
        <authorList>
            <person name="Mohindra V."/>
            <person name="Chowdhury L.M."/>
            <person name="Lal K."/>
            <person name="Jena J.K."/>
        </authorList>
    </citation>
    <scope>NUCLEOTIDE SEQUENCE [LARGE SCALE GENOMIC DNA]</scope>
    <source>
        <strain evidence="2">CM1030</strain>
        <tissue evidence="2">Blood</tissue>
    </source>
</reference>
<feature type="region of interest" description="Disordered" evidence="1">
    <location>
        <begin position="1"/>
        <end position="24"/>
    </location>
</feature>
<accession>A0ABD0N365</accession>
<dbReference type="EMBL" id="JAMKFB020000025">
    <property type="protein sequence ID" value="KAL0155666.1"/>
    <property type="molecule type" value="Genomic_DNA"/>
</dbReference>
<feature type="region of interest" description="Disordered" evidence="1">
    <location>
        <begin position="72"/>
        <end position="116"/>
    </location>
</feature>
<proteinExistence type="predicted"/>
<dbReference type="AlphaFoldDB" id="A0ABD0N365"/>
<gene>
    <name evidence="2" type="ORF">M9458_049929</name>
</gene>
<evidence type="ECO:0000256" key="1">
    <source>
        <dbReference type="SAM" id="MobiDB-lite"/>
    </source>
</evidence>
<feature type="non-terminal residue" evidence="2">
    <location>
        <position position="116"/>
    </location>
</feature>
<feature type="compositionally biased region" description="Polar residues" evidence="1">
    <location>
        <begin position="100"/>
        <end position="116"/>
    </location>
</feature>
<organism evidence="2 3">
    <name type="scientific">Cirrhinus mrigala</name>
    <name type="common">Mrigala</name>
    <dbReference type="NCBI Taxonomy" id="683832"/>
    <lineage>
        <taxon>Eukaryota</taxon>
        <taxon>Metazoa</taxon>
        <taxon>Chordata</taxon>
        <taxon>Craniata</taxon>
        <taxon>Vertebrata</taxon>
        <taxon>Euteleostomi</taxon>
        <taxon>Actinopterygii</taxon>
        <taxon>Neopterygii</taxon>
        <taxon>Teleostei</taxon>
        <taxon>Ostariophysi</taxon>
        <taxon>Cypriniformes</taxon>
        <taxon>Cyprinidae</taxon>
        <taxon>Labeoninae</taxon>
        <taxon>Labeonini</taxon>
        <taxon>Cirrhinus</taxon>
    </lineage>
</organism>
<feature type="non-terminal residue" evidence="2">
    <location>
        <position position="1"/>
    </location>
</feature>
<dbReference type="Proteomes" id="UP001529510">
    <property type="component" value="Unassembled WGS sequence"/>
</dbReference>
<protein>
    <submittedName>
        <fullName evidence="2">Uncharacterized protein</fullName>
    </submittedName>
</protein>
<comment type="caution">
    <text evidence="2">The sequence shown here is derived from an EMBL/GenBank/DDBJ whole genome shotgun (WGS) entry which is preliminary data.</text>
</comment>